<feature type="transmembrane region" description="Helical" evidence="5">
    <location>
        <begin position="20"/>
        <end position="37"/>
    </location>
</feature>
<evidence type="ECO:0000313" key="7">
    <source>
        <dbReference type="EMBL" id="MDF0478995.1"/>
    </source>
</evidence>
<organism evidence="7 8">
    <name type="scientific">Vagococcus proximus</name>
    <dbReference type="NCBI Taxonomy" id="2991417"/>
    <lineage>
        <taxon>Bacteria</taxon>
        <taxon>Bacillati</taxon>
        <taxon>Bacillota</taxon>
        <taxon>Bacilli</taxon>
        <taxon>Lactobacillales</taxon>
        <taxon>Enterococcaceae</taxon>
        <taxon>Vagococcus</taxon>
    </lineage>
</organism>
<evidence type="ECO:0000256" key="5">
    <source>
        <dbReference type="SAM" id="Phobius"/>
    </source>
</evidence>
<dbReference type="Proteomes" id="UP001147148">
    <property type="component" value="Unassembled WGS sequence"/>
</dbReference>
<dbReference type="Pfam" id="PF12698">
    <property type="entry name" value="ABC2_membrane_3"/>
    <property type="match status" value="1"/>
</dbReference>
<comment type="subcellular location">
    <subcellularLocation>
        <location evidence="1">Membrane</location>
        <topology evidence="1">Multi-pass membrane protein</topology>
    </subcellularLocation>
</comment>
<sequence>MNSFIYQVHLNFKRLVWRNLKFFFFNLLLPLAFYLLFTKVMTVEMPKEALIVWKEDYLISMIIYSMLLSAVISVSNTFHDDNKQHFTLFVELSPVSKIRYYVSTLLVFITMSSLSTLGLSISGIIINQINFSSSAWLFLIILLPIIASPLMLIGIMISFSDSSNVINLLSNLIVFPMAIFSGLWFPLEILPKWIQKIGSYLLPYHLAELSKNICHNSLTLNKMNVLYIILWTSLLGILTWIINTFQNKKELHRL</sequence>
<keyword evidence="4 5" id="KW-0472">Membrane</keyword>
<feature type="transmembrane region" description="Helical" evidence="5">
    <location>
        <begin position="135"/>
        <end position="159"/>
    </location>
</feature>
<protein>
    <submittedName>
        <fullName evidence="7">ABC transporter permease</fullName>
    </submittedName>
</protein>
<proteinExistence type="predicted"/>
<reference evidence="7" key="1">
    <citation type="submission" date="2022-10" db="EMBL/GenBank/DDBJ databases">
        <title>Vagococcus sp. isolated from poultry meat.</title>
        <authorList>
            <person name="Johansson P."/>
            <person name="Bjorkroth J."/>
        </authorList>
    </citation>
    <scope>NUCLEOTIDE SEQUENCE</scope>
    <source>
        <strain evidence="7">PNs007</strain>
    </source>
</reference>
<name>A0ABT5WZ00_9ENTE</name>
<dbReference type="PANTHER" id="PTHR43229:SF6">
    <property type="entry name" value="ABC-TYPE MULTIDRUG TRANSPORT SYSTEM, PERMEASE COMPONENT"/>
    <property type="match status" value="1"/>
</dbReference>
<evidence type="ECO:0000256" key="4">
    <source>
        <dbReference type="ARBA" id="ARBA00023136"/>
    </source>
</evidence>
<keyword evidence="2 5" id="KW-0812">Transmembrane</keyword>
<feature type="transmembrane region" description="Helical" evidence="5">
    <location>
        <begin position="166"/>
        <end position="185"/>
    </location>
</feature>
<evidence type="ECO:0000313" key="8">
    <source>
        <dbReference type="Proteomes" id="UP001147148"/>
    </source>
</evidence>
<feature type="transmembrane region" description="Helical" evidence="5">
    <location>
        <begin position="57"/>
        <end position="79"/>
    </location>
</feature>
<dbReference type="InterPro" id="IPR013525">
    <property type="entry name" value="ABC2_TM"/>
</dbReference>
<dbReference type="RefSeq" id="WP_275470642.1">
    <property type="nucleotide sequence ID" value="NZ_JAPDSH010000001.1"/>
</dbReference>
<dbReference type="PANTHER" id="PTHR43229">
    <property type="entry name" value="NODULATION PROTEIN J"/>
    <property type="match status" value="1"/>
</dbReference>
<feature type="transmembrane region" description="Helical" evidence="5">
    <location>
        <begin position="225"/>
        <end position="245"/>
    </location>
</feature>
<accession>A0ABT5WZ00</accession>
<keyword evidence="3 5" id="KW-1133">Transmembrane helix</keyword>
<dbReference type="EMBL" id="JAPDSH010000001">
    <property type="protein sequence ID" value="MDF0478995.1"/>
    <property type="molecule type" value="Genomic_DNA"/>
</dbReference>
<evidence type="ECO:0000256" key="3">
    <source>
        <dbReference type="ARBA" id="ARBA00022989"/>
    </source>
</evidence>
<evidence type="ECO:0000256" key="1">
    <source>
        <dbReference type="ARBA" id="ARBA00004141"/>
    </source>
</evidence>
<evidence type="ECO:0000259" key="6">
    <source>
        <dbReference type="Pfam" id="PF12698"/>
    </source>
</evidence>
<keyword evidence="8" id="KW-1185">Reference proteome</keyword>
<evidence type="ECO:0000256" key="2">
    <source>
        <dbReference type="ARBA" id="ARBA00022692"/>
    </source>
</evidence>
<feature type="domain" description="ABC-2 type transporter transmembrane" evidence="6">
    <location>
        <begin position="55"/>
        <end position="242"/>
    </location>
</feature>
<feature type="transmembrane region" description="Helical" evidence="5">
    <location>
        <begin position="100"/>
        <end position="129"/>
    </location>
</feature>
<comment type="caution">
    <text evidence="7">The sequence shown here is derived from an EMBL/GenBank/DDBJ whole genome shotgun (WGS) entry which is preliminary data.</text>
</comment>
<gene>
    <name evidence="7" type="ORF">OL233_01745</name>
</gene>
<dbReference type="InterPro" id="IPR051784">
    <property type="entry name" value="Nod_factor_ABC_transporter"/>
</dbReference>